<reference evidence="2" key="1">
    <citation type="journal article" date="2019" name="bioRxiv">
        <title>The Genome of the Zebra Mussel, Dreissena polymorpha: A Resource for Invasive Species Research.</title>
        <authorList>
            <person name="McCartney M.A."/>
            <person name="Auch B."/>
            <person name="Kono T."/>
            <person name="Mallez S."/>
            <person name="Zhang Y."/>
            <person name="Obille A."/>
            <person name="Becker A."/>
            <person name="Abrahante J.E."/>
            <person name="Garbe J."/>
            <person name="Badalamenti J.P."/>
            <person name="Herman A."/>
            <person name="Mangelson H."/>
            <person name="Liachko I."/>
            <person name="Sullivan S."/>
            <person name="Sone E.D."/>
            <person name="Koren S."/>
            <person name="Silverstein K.A.T."/>
            <person name="Beckman K.B."/>
            <person name="Gohl D.M."/>
        </authorList>
    </citation>
    <scope>NUCLEOTIDE SEQUENCE</scope>
    <source>
        <strain evidence="2">Duluth1</strain>
        <tissue evidence="2">Whole animal</tissue>
    </source>
</reference>
<evidence type="ECO:0000313" key="3">
    <source>
        <dbReference type="Proteomes" id="UP000828390"/>
    </source>
</evidence>
<sequence length="78" mass="8954">MDVRTESSHRYANDHYNRNDRKDRHDRRDRNGQRGAGRKNYAMDEDDEDYHSGDGSPTMNHSTHMGVDPEHGGIGTVV</sequence>
<comment type="caution">
    <text evidence="2">The sequence shown here is derived from an EMBL/GenBank/DDBJ whole genome shotgun (WGS) entry which is preliminary data.</text>
</comment>
<protein>
    <submittedName>
        <fullName evidence="2">Uncharacterized protein</fullName>
    </submittedName>
</protein>
<evidence type="ECO:0000313" key="2">
    <source>
        <dbReference type="EMBL" id="KAH3815615.1"/>
    </source>
</evidence>
<organism evidence="2 3">
    <name type="scientific">Dreissena polymorpha</name>
    <name type="common">Zebra mussel</name>
    <name type="synonym">Mytilus polymorpha</name>
    <dbReference type="NCBI Taxonomy" id="45954"/>
    <lineage>
        <taxon>Eukaryota</taxon>
        <taxon>Metazoa</taxon>
        <taxon>Spiralia</taxon>
        <taxon>Lophotrochozoa</taxon>
        <taxon>Mollusca</taxon>
        <taxon>Bivalvia</taxon>
        <taxon>Autobranchia</taxon>
        <taxon>Heteroconchia</taxon>
        <taxon>Euheterodonta</taxon>
        <taxon>Imparidentia</taxon>
        <taxon>Neoheterodontei</taxon>
        <taxon>Myida</taxon>
        <taxon>Dreissenoidea</taxon>
        <taxon>Dreissenidae</taxon>
        <taxon>Dreissena</taxon>
    </lineage>
</organism>
<feature type="region of interest" description="Disordered" evidence="1">
    <location>
        <begin position="1"/>
        <end position="78"/>
    </location>
</feature>
<dbReference type="EMBL" id="JAIWYP010000006">
    <property type="protein sequence ID" value="KAH3815615.1"/>
    <property type="molecule type" value="Genomic_DNA"/>
</dbReference>
<keyword evidence="3" id="KW-1185">Reference proteome</keyword>
<name>A0A9D4JKP4_DREPO</name>
<evidence type="ECO:0000256" key="1">
    <source>
        <dbReference type="SAM" id="MobiDB-lite"/>
    </source>
</evidence>
<accession>A0A9D4JKP4</accession>
<dbReference type="Proteomes" id="UP000828390">
    <property type="component" value="Unassembled WGS sequence"/>
</dbReference>
<reference evidence="2" key="2">
    <citation type="submission" date="2020-11" db="EMBL/GenBank/DDBJ databases">
        <authorList>
            <person name="McCartney M.A."/>
            <person name="Auch B."/>
            <person name="Kono T."/>
            <person name="Mallez S."/>
            <person name="Becker A."/>
            <person name="Gohl D.M."/>
            <person name="Silverstein K.A.T."/>
            <person name="Koren S."/>
            <person name="Bechman K.B."/>
            <person name="Herman A."/>
            <person name="Abrahante J.E."/>
            <person name="Garbe J."/>
        </authorList>
    </citation>
    <scope>NUCLEOTIDE SEQUENCE</scope>
    <source>
        <strain evidence="2">Duluth1</strain>
        <tissue evidence="2">Whole animal</tissue>
    </source>
</reference>
<gene>
    <name evidence="2" type="ORF">DPMN_144143</name>
</gene>
<feature type="compositionally biased region" description="Basic and acidic residues" evidence="1">
    <location>
        <begin position="1"/>
        <end position="32"/>
    </location>
</feature>
<proteinExistence type="predicted"/>
<dbReference type="AlphaFoldDB" id="A0A9D4JKP4"/>